<evidence type="ECO:0000256" key="5">
    <source>
        <dbReference type="ARBA" id="ARBA00023157"/>
    </source>
</evidence>
<keyword evidence="13" id="KW-1185">Reference proteome</keyword>
<feature type="transmembrane region" description="Helical" evidence="8">
    <location>
        <begin position="26"/>
        <end position="50"/>
    </location>
</feature>
<dbReference type="Gene3D" id="2.60.40.420">
    <property type="entry name" value="Cupredoxins - blue copper proteins"/>
    <property type="match status" value="3"/>
</dbReference>
<evidence type="ECO:0000313" key="13">
    <source>
        <dbReference type="Proteomes" id="UP000076738"/>
    </source>
</evidence>
<dbReference type="InterPro" id="IPR008972">
    <property type="entry name" value="Cupredoxin"/>
</dbReference>
<dbReference type="CDD" id="cd13910">
    <property type="entry name" value="CuRO_3_MCO_like_4"/>
    <property type="match status" value="1"/>
</dbReference>
<feature type="domain" description="Plastocyanin-like" evidence="9">
    <location>
        <begin position="247"/>
        <end position="377"/>
    </location>
</feature>
<name>A0A167K781_CALVF</name>
<dbReference type="AlphaFoldDB" id="A0A167K781"/>
<evidence type="ECO:0000256" key="7">
    <source>
        <dbReference type="SAM" id="MobiDB-lite"/>
    </source>
</evidence>
<dbReference type="GO" id="GO:0005507">
    <property type="term" value="F:copper ion binding"/>
    <property type="evidence" value="ECO:0007669"/>
    <property type="project" value="InterPro"/>
</dbReference>
<evidence type="ECO:0000256" key="6">
    <source>
        <dbReference type="ARBA" id="ARBA00023180"/>
    </source>
</evidence>
<dbReference type="PANTHER" id="PTHR11709">
    <property type="entry name" value="MULTI-COPPER OXIDASE"/>
    <property type="match status" value="1"/>
</dbReference>
<dbReference type="InterPro" id="IPR033138">
    <property type="entry name" value="Cu_oxidase_CS"/>
</dbReference>
<evidence type="ECO:0000259" key="10">
    <source>
        <dbReference type="Pfam" id="PF07731"/>
    </source>
</evidence>
<keyword evidence="2" id="KW-0479">Metal-binding</keyword>
<keyword evidence="8" id="KW-0472">Membrane</keyword>
<evidence type="ECO:0000256" key="1">
    <source>
        <dbReference type="ARBA" id="ARBA00010609"/>
    </source>
</evidence>
<keyword evidence="3" id="KW-0560">Oxidoreductase</keyword>
<feature type="domain" description="Plastocyanin-like" evidence="11">
    <location>
        <begin position="108"/>
        <end position="222"/>
    </location>
</feature>
<sequence length="634" mass="67739">MADPQVEKTSVSSVEAAKATSTSRRLVYIVGGAVVAVVVLALGLGLGLGLGLKNRNNGTSAGSSGNSTAPSNTTSLPNVTLPAIDSFILPDIRNDPPQVRYYSLVVSEGYGNPDGFARQMLVVNGTYPGPTIVANENDRMIITVHNAMLNNATAIHWHGLYQNTTPFYDGAHGISQCGIPPGQSFTYNFTLDGWTGTTWYHSHYQTQYTDGAVGALVINPSNATTNADGQQVTPAPTAPNLPEWDADFVVILQDWYHGQSQDVLEQYMSPNGPDGTQGDEPTPESGTINGQGQWLGGGTYQTFALQAGKTYRFRLINSGSLGNVRFSIDDHPLTIVSADGVDVQPVEVAGVEIAVAQRYDVLVRTNQTTGGQWWMRGTVLTDMFTYSLPDAWYDHRAVLSYPVASPSSTPLNSSSPDPGPGFPGLGDLGTKDYTALTPALAGVVPGPDVTYVVQDTFERAQNSLYYGYMNGTSWAPLEGETTMTLLSTPSFLSALVPGPSFPEGQYLLTSLNISVVDLILYNIDDGDHPFHLHGHRPWFVGTGSGAYDGQALNATGAMLRDTHVVPNYSWIALRFVTDNPGIWAFHCHIAWHMGAGLLMQIASQPQVALSYGMPQEVVEQCAAGQGGQGVNGNA</sequence>
<dbReference type="PROSITE" id="PS00079">
    <property type="entry name" value="MULTICOPPER_OXIDASE1"/>
    <property type="match status" value="1"/>
</dbReference>
<dbReference type="PANTHER" id="PTHR11709:SF511">
    <property type="entry name" value="LACCASE"/>
    <property type="match status" value="1"/>
</dbReference>
<comment type="similarity">
    <text evidence="1">Belongs to the multicopper oxidase family.</text>
</comment>
<feature type="domain" description="Plastocyanin-like" evidence="10">
    <location>
        <begin position="508"/>
        <end position="606"/>
    </location>
</feature>
<dbReference type="STRING" id="1330018.A0A167K781"/>
<evidence type="ECO:0000256" key="2">
    <source>
        <dbReference type="ARBA" id="ARBA00022723"/>
    </source>
</evidence>
<dbReference type="FunFam" id="2.60.40.420:FF:000045">
    <property type="entry name" value="Laccase 2"/>
    <property type="match status" value="1"/>
</dbReference>
<evidence type="ECO:0000256" key="4">
    <source>
        <dbReference type="ARBA" id="ARBA00023008"/>
    </source>
</evidence>
<dbReference type="PROSITE" id="PS00080">
    <property type="entry name" value="MULTICOPPER_OXIDASE2"/>
    <property type="match status" value="1"/>
</dbReference>
<dbReference type="GO" id="GO:0016491">
    <property type="term" value="F:oxidoreductase activity"/>
    <property type="evidence" value="ECO:0007669"/>
    <property type="project" value="UniProtKB-KW"/>
</dbReference>
<dbReference type="InterPro" id="IPR011707">
    <property type="entry name" value="Cu-oxidase-like_N"/>
</dbReference>
<dbReference type="CDD" id="cd13857">
    <property type="entry name" value="CuRO_1_Diphenol_Ox"/>
    <property type="match status" value="1"/>
</dbReference>
<dbReference type="CDD" id="cd13886">
    <property type="entry name" value="CuRO_2_MCO_like_1"/>
    <property type="match status" value="1"/>
</dbReference>
<proteinExistence type="inferred from homology"/>
<evidence type="ECO:0000256" key="3">
    <source>
        <dbReference type="ARBA" id="ARBA00023002"/>
    </source>
</evidence>
<dbReference type="Proteomes" id="UP000076738">
    <property type="component" value="Unassembled WGS sequence"/>
</dbReference>
<reference evidence="12 13" key="1">
    <citation type="journal article" date="2016" name="Mol. Biol. Evol.">
        <title>Comparative Genomics of Early-Diverging Mushroom-Forming Fungi Provides Insights into the Origins of Lignocellulose Decay Capabilities.</title>
        <authorList>
            <person name="Nagy L.G."/>
            <person name="Riley R."/>
            <person name="Tritt A."/>
            <person name="Adam C."/>
            <person name="Daum C."/>
            <person name="Floudas D."/>
            <person name="Sun H."/>
            <person name="Yadav J.S."/>
            <person name="Pangilinan J."/>
            <person name="Larsson K.H."/>
            <person name="Matsuura K."/>
            <person name="Barry K."/>
            <person name="Labutti K."/>
            <person name="Kuo R."/>
            <person name="Ohm R.A."/>
            <person name="Bhattacharya S.S."/>
            <person name="Shirouzu T."/>
            <person name="Yoshinaga Y."/>
            <person name="Martin F.M."/>
            <person name="Grigoriev I.V."/>
            <person name="Hibbett D.S."/>
        </authorList>
    </citation>
    <scope>NUCLEOTIDE SEQUENCE [LARGE SCALE GENOMIC DNA]</scope>
    <source>
        <strain evidence="12 13">TUFC12733</strain>
    </source>
</reference>
<organism evidence="12 13">
    <name type="scientific">Calocera viscosa (strain TUFC12733)</name>
    <dbReference type="NCBI Taxonomy" id="1330018"/>
    <lineage>
        <taxon>Eukaryota</taxon>
        <taxon>Fungi</taxon>
        <taxon>Dikarya</taxon>
        <taxon>Basidiomycota</taxon>
        <taxon>Agaricomycotina</taxon>
        <taxon>Dacrymycetes</taxon>
        <taxon>Dacrymycetales</taxon>
        <taxon>Dacrymycetaceae</taxon>
        <taxon>Calocera</taxon>
    </lineage>
</organism>
<accession>A0A167K781</accession>
<dbReference type="InterPro" id="IPR011706">
    <property type="entry name" value="Cu-oxidase_C"/>
</dbReference>
<keyword evidence="5" id="KW-1015">Disulfide bond</keyword>
<dbReference type="EMBL" id="KV417295">
    <property type="protein sequence ID" value="KZO94338.1"/>
    <property type="molecule type" value="Genomic_DNA"/>
</dbReference>
<keyword evidence="4" id="KW-0186">Copper</keyword>
<dbReference type="InterPro" id="IPR001117">
    <property type="entry name" value="Cu-oxidase_2nd"/>
</dbReference>
<evidence type="ECO:0000259" key="11">
    <source>
        <dbReference type="Pfam" id="PF07732"/>
    </source>
</evidence>
<keyword evidence="6" id="KW-0325">Glycoprotein</keyword>
<evidence type="ECO:0000313" key="12">
    <source>
        <dbReference type="EMBL" id="KZO94338.1"/>
    </source>
</evidence>
<protein>
    <submittedName>
        <fullName evidence="12">Multicopper oxidase</fullName>
    </submittedName>
</protein>
<dbReference type="InterPro" id="IPR045087">
    <property type="entry name" value="Cu-oxidase_fam"/>
</dbReference>
<dbReference type="OrthoDB" id="2121828at2759"/>
<dbReference type="Pfam" id="PF07731">
    <property type="entry name" value="Cu-oxidase_2"/>
    <property type="match status" value="1"/>
</dbReference>
<evidence type="ECO:0000256" key="8">
    <source>
        <dbReference type="SAM" id="Phobius"/>
    </source>
</evidence>
<evidence type="ECO:0000259" key="9">
    <source>
        <dbReference type="Pfam" id="PF00394"/>
    </source>
</evidence>
<dbReference type="InterPro" id="IPR002355">
    <property type="entry name" value="Cu_oxidase_Cu_BS"/>
</dbReference>
<keyword evidence="8" id="KW-0812">Transmembrane</keyword>
<feature type="region of interest" description="Disordered" evidence="7">
    <location>
        <begin position="265"/>
        <end position="289"/>
    </location>
</feature>
<dbReference type="SUPFAM" id="SSF49503">
    <property type="entry name" value="Cupredoxins"/>
    <property type="match status" value="3"/>
</dbReference>
<keyword evidence="8" id="KW-1133">Transmembrane helix</keyword>
<gene>
    <name evidence="12" type="ORF">CALVIDRAFT_556387</name>
</gene>
<dbReference type="Pfam" id="PF07732">
    <property type="entry name" value="Cu-oxidase_3"/>
    <property type="match status" value="1"/>
</dbReference>
<dbReference type="Pfam" id="PF00394">
    <property type="entry name" value="Cu-oxidase"/>
    <property type="match status" value="1"/>
</dbReference>